<evidence type="ECO:0000313" key="2">
    <source>
        <dbReference type="EMBL" id="KAF4307567.1"/>
    </source>
</evidence>
<sequence length="408" mass="45387">MQPCSASAPALASAADTQDRLLIPAPDYISYTARLLLTSSTLLAQVGTSAARDPRPAQSRDDDPSSPPDWQDLLEDPPTSRWANVRVAADWQPKTEPSAAPSQSPEPQEKKKKRRPGKLEALIRRRAEDTSSVPPCSLSPLFPRPAQEPPRSAPASQASYPNSISGPSSMPSSSQPERRPSPLRVPSHSSGRNYTTQPPTRTASSDYPTSPEYFYPISPLDRPRSSSHAGENLRSPLRAARTYPGAPWESSPNRGSREQRRPSTAFDDDAELHRFAEATSGFDPFSPVRQRPLSQVLYREYYAPRATPPQQTTSYSQPIPQYPFEQSSAYSMDRSPGITRSSSAALAQALRAMEEEEDEYSMPPEEEELPDYAQSQWEAQSHQRRAAARRAAELERQWMEARQRRGSR</sequence>
<name>A0A8H4IWB4_9PEZI</name>
<feature type="compositionally biased region" description="Basic and acidic residues" evidence="1">
    <location>
        <begin position="117"/>
        <end position="129"/>
    </location>
</feature>
<feature type="compositionally biased region" description="Low complexity" evidence="1">
    <location>
        <begin position="161"/>
        <end position="175"/>
    </location>
</feature>
<evidence type="ECO:0000256" key="1">
    <source>
        <dbReference type="SAM" id="MobiDB-lite"/>
    </source>
</evidence>
<dbReference type="AlphaFoldDB" id="A0A8H4IWB4"/>
<proteinExistence type="predicted"/>
<gene>
    <name evidence="2" type="ORF">GTA08_BOTSDO03484</name>
</gene>
<comment type="caution">
    <text evidence="2">The sequence shown here is derived from an EMBL/GenBank/DDBJ whole genome shotgun (WGS) entry which is preliminary data.</text>
</comment>
<dbReference type="Proteomes" id="UP000572817">
    <property type="component" value="Unassembled WGS sequence"/>
</dbReference>
<feature type="compositionally biased region" description="Polar residues" evidence="1">
    <location>
        <begin position="187"/>
        <end position="208"/>
    </location>
</feature>
<feature type="compositionally biased region" description="Basic and acidic residues" evidence="1">
    <location>
        <begin position="52"/>
        <end position="63"/>
    </location>
</feature>
<evidence type="ECO:0000313" key="3">
    <source>
        <dbReference type="Proteomes" id="UP000572817"/>
    </source>
</evidence>
<organism evidence="2 3">
    <name type="scientific">Botryosphaeria dothidea</name>
    <dbReference type="NCBI Taxonomy" id="55169"/>
    <lineage>
        <taxon>Eukaryota</taxon>
        <taxon>Fungi</taxon>
        <taxon>Dikarya</taxon>
        <taxon>Ascomycota</taxon>
        <taxon>Pezizomycotina</taxon>
        <taxon>Dothideomycetes</taxon>
        <taxon>Dothideomycetes incertae sedis</taxon>
        <taxon>Botryosphaeriales</taxon>
        <taxon>Botryosphaeriaceae</taxon>
        <taxon>Botryosphaeria</taxon>
    </lineage>
</organism>
<feature type="region of interest" description="Disordered" evidence="1">
    <location>
        <begin position="47"/>
        <end position="270"/>
    </location>
</feature>
<feature type="region of interest" description="Disordered" evidence="1">
    <location>
        <begin position="352"/>
        <end position="392"/>
    </location>
</feature>
<dbReference type="OrthoDB" id="3938273at2759"/>
<protein>
    <submittedName>
        <fullName evidence="2">Uncharacterized protein</fullName>
    </submittedName>
</protein>
<keyword evidence="3" id="KW-1185">Reference proteome</keyword>
<feature type="compositionally biased region" description="Acidic residues" evidence="1">
    <location>
        <begin position="354"/>
        <end position="370"/>
    </location>
</feature>
<reference evidence="2" key="1">
    <citation type="submission" date="2020-04" db="EMBL/GenBank/DDBJ databases">
        <title>Genome Assembly and Annotation of Botryosphaeria dothidea sdau 11-99, a Latent Pathogen of Apple Fruit Ring Rot in China.</title>
        <authorList>
            <person name="Yu C."/>
            <person name="Diao Y."/>
            <person name="Lu Q."/>
            <person name="Zhao J."/>
            <person name="Cui S."/>
            <person name="Peng C."/>
            <person name="He B."/>
            <person name="Liu H."/>
        </authorList>
    </citation>
    <scope>NUCLEOTIDE SEQUENCE [LARGE SCALE GENOMIC DNA]</scope>
    <source>
        <strain evidence="2">Sdau11-99</strain>
    </source>
</reference>
<feature type="compositionally biased region" description="Low complexity" evidence="1">
    <location>
        <begin position="96"/>
        <end position="106"/>
    </location>
</feature>
<feature type="compositionally biased region" description="Pro residues" evidence="1">
    <location>
        <begin position="142"/>
        <end position="152"/>
    </location>
</feature>
<dbReference type="EMBL" id="WWBZ02000022">
    <property type="protein sequence ID" value="KAF4307567.1"/>
    <property type="molecule type" value="Genomic_DNA"/>
</dbReference>
<accession>A0A8H4IWB4</accession>